<dbReference type="RefSeq" id="WP_025007503.1">
    <property type="nucleotide sequence ID" value="NZ_BMPK01000002.1"/>
</dbReference>
<evidence type="ECO:0000256" key="2">
    <source>
        <dbReference type="SAM" id="SignalP"/>
    </source>
</evidence>
<feature type="signal peptide" evidence="2">
    <location>
        <begin position="1"/>
        <end position="31"/>
    </location>
</feature>
<feature type="transmembrane region" description="Helical" evidence="1">
    <location>
        <begin position="76"/>
        <end position="95"/>
    </location>
</feature>
<proteinExistence type="predicted"/>
<feature type="chain" id="PRO_5045108974" evidence="2">
    <location>
        <begin position="32"/>
        <end position="201"/>
    </location>
</feature>
<keyword evidence="4" id="KW-1185">Reference proteome</keyword>
<keyword evidence="2" id="KW-0732">Signal</keyword>
<accession>A0ABX8XG10</accession>
<reference evidence="3 4" key="1">
    <citation type="submission" date="2021-08" db="EMBL/GenBank/DDBJ databases">
        <title>Shewanella putrefaciens YZ-J, complete genome.</title>
        <authorList>
            <person name="Yi Z."/>
        </authorList>
    </citation>
    <scope>NUCLEOTIDE SEQUENCE [LARGE SCALE GENOMIC DNA]</scope>
    <source>
        <strain evidence="3 4">YZ-J</strain>
    </source>
</reference>
<dbReference type="Proteomes" id="UP000827084">
    <property type="component" value="Chromosome"/>
</dbReference>
<name>A0ABX8XG10_SHEPU</name>
<protein>
    <submittedName>
        <fullName evidence="3">Uncharacterized protein</fullName>
    </submittedName>
</protein>
<feature type="transmembrane region" description="Helical" evidence="1">
    <location>
        <begin position="175"/>
        <end position="193"/>
    </location>
</feature>
<organism evidence="3 4">
    <name type="scientific">Shewanella putrefaciens</name>
    <name type="common">Pseudomonas putrefaciens</name>
    <dbReference type="NCBI Taxonomy" id="24"/>
    <lineage>
        <taxon>Bacteria</taxon>
        <taxon>Pseudomonadati</taxon>
        <taxon>Pseudomonadota</taxon>
        <taxon>Gammaproteobacteria</taxon>
        <taxon>Alteromonadales</taxon>
        <taxon>Shewanellaceae</taxon>
        <taxon>Shewanella</taxon>
    </lineage>
</organism>
<evidence type="ECO:0000256" key="1">
    <source>
        <dbReference type="SAM" id="Phobius"/>
    </source>
</evidence>
<keyword evidence="1" id="KW-1133">Transmembrane helix</keyword>
<keyword evidence="1" id="KW-0472">Membrane</keyword>
<evidence type="ECO:0000313" key="4">
    <source>
        <dbReference type="Proteomes" id="UP000827084"/>
    </source>
</evidence>
<gene>
    <name evidence="3" type="ORF">K3G22_06980</name>
</gene>
<evidence type="ECO:0000313" key="3">
    <source>
        <dbReference type="EMBL" id="QYX74148.1"/>
    </source>
</evidence>
<sequence>MQIKSSIFPHQWLSSLLTLLCLSLLPLPASAFDASGGIASIFIILGLGGFTLLNLFLQGLFFWAGKYRSKRFTYGHVLSASLIPIISLVLALYDHRGWSDFALNFGIICVGTGLILLPLQLNKIDKVTNRNADWILSIGALILFLLSYLIPPLCFFTLVVAHICLASTPSKMPKLLSYLGLALGYTLLIYWLYQTVIMLQH</sequence>
<dbReference type="GeneID" id="67442990"/>
<feature type="transmembrane region" description="Helical" evidence="1">
    <location>
        <begin position="41"/>
        <end position="64"/>
    </location>
</feature>
<dbReference type="EMBL" id="CP080635">
    <property type="protein sequence ID" value="QYX74148.1"/>
    <property type="molecule type" value="Genomic_DNA"/>
</dbReference>
<feature type="transmembrane region" description="Helical" evidence="1">
    <location>
        <begin position="101"/>
        <end position="122"/>
    </location>
</feature>
<keyword evidence="1" id="KW-0812">Transmembrane</keyword>
<feature type="transmembrane region" description="Helical" evidence="1">
    <location>
        <begin position="134"/>
        <end position="163"/>
    </location>
</feature>